<dbReference type="Proteomes" id="UP000242188">
    <property type="component" value="Unassembled WGS sequence"/>
</dbReference>
<gene>
    <name evidence="5" type="ORF">KP79_PYT22256</name>
</gene>
<feature type="transmembrane region" description="Helical" evidence="3">
    <location>
        <begin position="39"/>
        <end position="65"/>
    </location>
</feature>
<comment type="caution">
    <text evidence="5">The sequence shown here is derived from an EMBL/GenBank/DDBJ whole genome shotgun (WGS) entry which is preliminary data.</text>
</comment>
<dbReference type="InterPro" id="IPR011701">
    <property type="entry name" value="MFS"/>
</dbReference>
<dbReference type="InterPro" id="IPR036259">
    <property type="entry name" value="MFS_trans_sf"/>
</dbReference>
<protein>
    <submittedName>
        <fullName evidence="5">Monocarboxylate transporter 12</fullName>
    </submittedName>
</protein>
<feature type="domain" description="Major facilitator superfamily (MFS) profile" evidence="4">
    <location>
        <begin position="493"/>
        <end position="713"/>
    </location>
</feature>
<feature type="transmembrane region" description="Helical" evidence="3">
    <location>
        <begin position="598"/>
        <end position="617"/>
    </location>
</feature>
<dbReference type="SUPFAM" id="SSF103473">
    <property type="entry name" value="MFS general substrate transporter"/>
    <property type="match status" value="1"/>
</dbReference>
<dbReference type="InterPro" id="IPR020846">
    <property type="entry name" value="MFS_dom"/>
</dbReference>
<keyword evidence="3" id="KW-0472">Membrane</keyword>
<dbReference type="OrthoDB" id="6509908at2759"/>
<keyword evidence="6" id="KW-1185">Reference proteome</keyword>
<feature type="transmembrane region" description="Helical" evidence="3">
    <location>
        <begin position="200"/>
        <end position="219"/>
    </location>
</feature>
<feature type="transmembrane region" description="Helical" evidence="3">
    <location>
        <begin position="77"/>
        <end position="97"/>
    </location>
</feature>
<evidence type="ECO:0000313" key="6">
    <source>
        <dbReference type="Proteomes" id="UP000242188"/>
    </source>
</evidence>
<feature type="compositionally biased region" description="Basic and acidic residues" evidence="2">
    <location>
        <begin position="351"/>
        <end position="362"/>
    </location>
</feature>
<dbReference type="Pfam" id="PF07690">
    <property type="entry name" value="MFS_1"/>
    <property type="match status" value="2"/>
</dbReference>
<dbReference type="EMBL" id="NEDP02004076">
    <property type="protein sequence ID" value="OWF46827.1"/>
    <property type="molecule type" value="Genomic_DNA"/>
</dbReference>
<feature type="region of interest" description="Disordered" evidence="2">
    <location>
        <begin position="313"/>
        <end position="439"/>
    </location>
</feature>
<dbReference type="CDD" id="cd17352">
    <property type="entry name" value="MFS_MCT_SLC16"/>
    <property type="match status" value="1"/>
</dbReference>
<keyword evidence="3" id="KW-1133">Transmembrane helix</keyword>
<evidence type="ECO:0000256" key="2">
    <source>
        <dbReference type="SAM" id="MobiDB-lite"/>
    </source>
</evidence>
<comment type="subcellular location">
    <subcellularLocation>
        <location evidence="1">Membrane</location>
        <topology evidence="1">Multi-pass membrane protein</topology>
    </subcellularLocation>
</comment>
<feature type="compositionally biased region" description="Polar residues" evidence="2">
    <location>
        <begin position="313"/>
        <end position="334"/>
    </location>
</feature>
<feature type="compositionally biased region" description="Low complexity" evidence="2">
    <location>
        <begin position="392"/>
        <end position="405"/>
    </location>
</feature>
<reference evidence="5 6" key="1">
    <citation type="journal article" date="2017" name="Nat. Ecol. Evol.">
        <title>Scallop genome provides insights into evolution of bilaterian karyotype and development.</title>
        <authorList>
            <person name="Wang S."/>
            <person name="Zhang J."/>
            <person name="Jiao W."/>
            <person name="Li J."/>
            <person name="Xun X."/>
            <person name="Sun Y."/>
            <person name="Guo X."/>
            <person name="Huan P."/>
            <person name="Dong B."/>
            <person name="Zhang L."/>
            <person name="Hu X."/>
            <person name="Sun X."/>
            <person name="Wang J."/>
            <person name="Zhao C."/>
            <person name="Wang Y."/>
            <person name="Wang D."/>
            <person name="Huang X."/>
            <person name="Wang R."/>
            <person name="Lv J."/>
            <person name="Li Y."/>
            <person name="Zhang Z."/>
            <person name="Liu B."/>
            <person name="Lu W."/>
            <person name="Hui Y."/>
            <person name="Liang J."/>
            <person name="Zhou Z."/>
            <person name="Hou R."/>
            <person name="Li X."/>
            <person name="Liu Y."/>
            <person name="Li H."/>
            <person name="Ning X."/>
            <person name="Lin Y."/>
            <person name="Zhao L."/>
            <person name="Xing Q."/>
            <person name="Dou J."/>
            <person name="Li Y."/>
            <person name="Mao J."/>
            <person name="Guo H."/>
            <person name="Dou H."/>
            <person name="Li T."/>
            <person name="Mu C."/>
            <person name="Jiang W."/>
            <person name="Fu Q."/>
            <person name="Fu X."/>
            <person name="Miao Y."/>
            <person name="Liu J."/>
            <person name="Yu Q."/>
            <person name="Li R."/>
            <person name="Liao H."/>
            <person name="Li X."/>
            <person name="Kong Y."/>
            <person name="Jiang Z."/>
            <person name="Chourrout D."/>
            <person name="Li R."/>
            <person name="Bao Z."/>
        </authorList>
    </citation>
    <scope>NUCLEOTIDE SEQUENCE [LARGE SCALE GENOMIC DNA]</scope>
    <source>
        <strain evidence="5 6">PY_sf001</strain>
    </source>
</reference>
<feature type="compositionally biased region" description="Polar residues" evidence="2">
    <location>
        <begin position="406"/>
        <end position="439"/>
    </location>
</feature>
<dbReference type="AlphaFoldDB" id="A0A210QDK1"/>
<proteinExistence type="predicted"/>
<dbReference type="Gene3D" id="1.20.1250.20">
    <property type="entry name" value="MFS general substrate transporter like domains"/>
    <property type="match status" value="2"/>
</dbReference>
<evidence type="ECO:0000313" key="5">
    <source>
        <dbReference type="EMBL" id="OWF46827.1"/>
    </source>
</evidence>
<feature type="transmembrane region" description="Helical" evidence="3">
    <location>
        <begin position="655"/>
        <end position="674"/>
    </location>
</feature>
<evidence type="ECO:0000259" key="4">
    <source>
        <dbReference type="PROSITE" id="PS50850"/>
    </source>
</evidence>
<dbReference type="PANTHER" id="PTHR11360:SF238">
    <property type="entry name" value="SD10469P"/>
    <property type="match status" value="1"/>
</dbReference>
<feature type="transmembrane region" description="Helical" evidence="3">
    <location>
        <begin position="624"/>
        <end position="643"/>
    </location>
</feature>
<organism evidence="5 6">
    <name type="scientific">Mizuhopecten yessoensis</name>
    <name type="common">Japanese scallop</name>
    <name type="synonym">Patinopecten yessoensis</name>
    <dbReference type="NCBI Taxonomy" id="6573"/>
    <lineage>
        <taxon>Eukaryota</taxon>
        <taxon>Metazoa</taxon>
        <taxon>Spiralia</taxon>
        <taxon>Lophotrochozoa</taxon>
        <taxon>Mollusca</taxon>
        <taxon>Bivalvia</taxon>
        <taxon>Autobranchia</taxon>
        <taxon>Pteriomorphia</taxon>
        <taxon>Pectinida</taxon>
        <taxon>Pectinoidea</taxon>
        <taxon>Pectinidae</taxon>
        <taxon>Mizuhopecten</taxon>
    </lineage>
</organism>
<dbReference type="GO" id="GO:0016020">
    <property type="term" value="C:membrane"/>
    <property type="evidence" value="ECO:0007669"/>
    <property type="project" value="UniProtKB-SubCell"/>
</dbReference>
<evidence type="ECO:0000256" key="3">
    <source>
        <dbReference type="SAM" id="Phobius"/>
    </source>
</evidence>
<dbReference type="PROSITE" id="PS50850">
    <property type="entry name" value="MFS"/>
    <property type="match status" value="1"/>
</dbReference>
<dbReference type="PANTHER" id="PTHR11360">
    <property type="entry name" value="MONOCARBOXYLATE TRANSPORTER"/>
    <property type="match status" value="1"/>
</dbReference>
<feature type="transmembrane region" description="Helical" evidence="3">
    <location>
        <begin position="134"/>
        <end position="159"/>
    </location>
</feature>
<dbReference type="InterPro" id="IPR050327">
    <property type="entry name" value="Proton-linked_MCT"/>
</dbReference>
<dbReference type="GO" id="GO:0008028">
    <property type="term" value="F:monocarboxylic acid transmembrane transporter activity"/>
    <property type="evidence" value="ECO:0007669"/>
    <property type="project" value="TreeGrafter"/>
</dbReference>
<feature type="transmembrane region" description="Helical" evidence="3">
    <location>
        <begin position="166"/>
        <end position="185"/>
    </location>
</feature>
<feature type="transmembrane region" description="Helical" evidence="3">
    <location>
        <begin position="567"/>
        <end position="592"/>
    </location>
</feature>
<name>A0A210QDK1_MIZYE</name>
<feature type="transmembrane region" description="Helical" evidence="3">
    <location>
        <begin position="494"/>
        <end position="515"/>
    </location>
</feature>
<sequence length="713" mass="78472">MAVAATMKVTKFDECSEKDLEFEPEPEPRTNSRCPDGGWGWVIVFASFMCNVIVDGICFTFGQFVQDIISYYDAGHWKATLVGSLLVGCYLLAGPLGGALANRFGCRKVTIFGAILACAGFLISMSAPSIEILVLTYGIIAGAGLGLIYLPAIVIIGYWFERKRAFATGIALCGSGIGTLIFAPLNKYLREEYHWKQCTMIVAGIVLQCVVCGALFRPLERPTVKRMKRGVVQRGSIMKALILEKERQRTISNGSLDNCIITKDNRLIKIDKIDLRNKSSSYINRLKEHLGYSSRSLLRSKNSLIIHGSACSTPQRQGSVVSTPPSLVMSSQETPLAEEPKKASPQKRRKRDYERRLERRDSGCGSLESPKARSYDALPQEDPWEKLSQGGSLNTKSLSSNTLNSQDNVSPTMSNGKTNGSFYSVADSNGNSRSQSNNHLLPPQCILGSSVMTVPLQYSASVQTIENYEDRDIPVWIQSLSTMFDLSLLKEKAFLLYALTSFLNMLGFFIPYFFLPEKVRNMPKEDSSTPDPESFVLAVIGLSNTLGRVLAGWIADRPWANSILINNISLILAGVITILCPFCTTYSLMILFSCGFGLTTAAFLSLRSIVLVDLIGLERLTSSFGLLILFQGIASILGSPLAGFLMDTTNHIDSVFYMSGSLLALAGILGYPLMRMKHRPQELPPHQDDPEQYGDVSRAQIEFVKLGQNETAM</sequence>
<evidence type="ECO:0000256" key="1">
    <source>
        <dbReference type="ARBA" id="ARBA00004141"/>
    </source>
</evidence>
<feature type="transmembrane region" description="Helical" evidence="3">
    <location>
        <begin position="535"/>
        <end position="555"/>
    </location>
</feature>
<keyword evidence="3" id="KW-0812">Transmembrane</keyword>
<accession>A0A210QDK1</accession>
<feature type="transmembrane region" description="Helical" evidence="3">
    <location>
        <begin position="109"/>
        <end position="128"/>
    </location>
</feature>